<dbReference type="RefSeq" id="XP_030830034.1">
    <property type="nucleotide sequence ID" value="XM_030974174.1"/>
</dbReference>
<dbReference type="GO" id="GO:0030522">
    <property type="term" value="P:intracellular receptor signaling pathway"/>
    <property type="evidence" value="ECO:0000318"/>
    <property type="project" value="GO_Central"/>
</dbReference>
<dbReference type="Pfam" id="PF00105">
    <property type="entry name" value="zf-C4"/>
    <property type="match status" value="1"/>
</dbReference>
<dbReference type="Gene3D" id="3.30.50.10">
    <property type="entry name" value="Erythroid Transcription Factor GATA-1, subunit A"/>
    <property type="match status" value="1"/>
</dbReference>
<comment type="similarity">
    <text evidence="2">Belongs to the nuclear hormone receptor family. NR1 subfamily.</text>
</comment>
<dbReference type="GO" id="GO:0005634">
    <property type="term" value="C:nucleus"/>
    <property type="evidence" value="ECO:0000318"/>
    <property type="project" value="GO_Central"/>
</dbReference>
<dbReference type="EnsemblMetazoa" id="XM_030974174">
    <property type="protein sequence ID" value="XP_030830034"/>
    <property type="gene ID" value="LOC756187"/>
</dbReference>
<evidence type="ECO:0000256" key="7">
    <source>
        <dbReference type="ARBA" id="ARBA00023125"/>
    </source>
</evidence>
<dbReference type="InterPro" id="IPR050234">
    <property type="entry name" value="Nuclear_hormone_rcpt_NR1"/>
</dbReference>
<feature type="domain" description="NR LBD" evidence="14">
    <location>
        <begin position="536"/>
        <end position="742"/>
    </location>
</feature>
<dbReference type="KEGG" id="spu:756187"/>
<evidence type="ECO:0000256" key="9">
    <source>
        <dbReference type="ARBA" id="ARBA00023170"/>
    </source>
</evidence>
<evidence type="ECO:0000256" key="2">
    <source>
        <dbReference type="ARBA" id="ARBA00008092"/>
    </source>
</evidence>
<dbReference type="GO" id="GO:0004879">
    <property type="term" value="F:nuclear receptor activity"/>
    <property type="evidence" value="ECO:0000318"/>
    <property type="project" value="GO_Central"/>
</dbReference>
<name>A0A7M7N296_STRPU</name>
<dbReference type="GO" id="GO:0009755">
    <property type="term" value="P:hormone-mediated signaling pathway"/>
    <property type="evidence" value="ECO:0000318"/>
    <property type="project" value="GO_Central"/>
</dbReference>
<dbReference type="InterPro" id="IPR001723">
    <property type="entry name" value="Nuclear_hrmn_rcpt"/>
</dbReference>
<reference evidence="16" key="1">
    <citation type="submission" date="2015-02" db="EMBL/GenBank/DDBJ databases">
        <title>Genome sequencing for Strongylocentrotus purpuratus.</title>
        <authorList>
            <person name="Murali S."/>
            <person name="Liu Y."/>
            <person name="Vee V."/>
            <person name="English A."/>
            <person name="Wang M."/>
            <person name="Skinner E."/>
            <person name="Han Y."/>
            <person name="Muzny D.M."/>
            <person name="Worley K.C."/>
            <person name="Gibbs R.A."/>
        </authorList>
    </citation>
    <scope>NUCLEOTIDE SEQUENCE</scope>
</reference>
<dbReference type="InterPro" id="IPR035500">
    <property type="entry name" value="NHR-like_dom_sf"/>
</dbReference>
<dbReference type="GO" id="GO:0008270">
    <property type="term" value="F:zinc ion binding"/>
    <property type="evidence" value="ECO:0007669"/>
    <property type="project" value="UniProtKB-KW"/>
</dbReference>
<dbReference type="EnsemblMetazoa" id="XM_030974172">
    <property type="protein sequence ID" value="XP_030830032"/>
    <property type="gene ID" value="LOC756187"/>
</dbReference>
<dbReference type="SUPFAM" id="SSF57716">
    <property type="entry name" value="Glucocorticoid receptor-like (DNA-binding domain)"/>
    <property type="match status" value="1"/>
</dbReference>
<keyword evidence="8 11" id="KW-0804">Transcription</keyword>
<organism evidence="15 16">
    <name type="scientific">Strongylocentrotus purpuratus</name>
    <name type="common">Purple sea urchin</name>
    <dbReference type="NCBI Taxonomy" id="7668"/>
    <lineage>
        <taxon>Eukaryota</taxon>
        <taxon>Metazoa</taxon>
        <taxon>Echinodermata</taxon>
        <taxon>Eleutherozoa</taxon>
        <taxon>Echinozoa</taxon>
        <taxon>Echinoidea</taxon>
        <taxon>Euechinoidea</taxon>
        <taxon>Echinacea</taxon>
        <taxon>Camarodonta</taxon>
        <taxon>Echinidea</taxon>
        <taxon>Strongylocentrotidae</taxon>
        <taxon>Strongylocentrotus</taxon>
    </lineage>
</organism>
<dbReference type="PROSITE" id="PS51030">
    <property type="entry name" value="NUCLEAR_REC_DBD_2"/>
    <property type="match status" value="1"/>
</dbReference>
<protein>
    <submittedName>
        <fullName evidence="15">Uncharacterized protein</fullName>
    </submittedName>
</protein>
<dbReference type="FunCoup" id="A0A7M7N296">
    <property type="interactions" value="343"/>
</dbReference>
<feature type="compositionally biased region" description="Basic and acidic residues" evidence="12">
    <location>
        <begin position="200"/>
        <end position="218"/>
    </location>
</feature>
<dbReference type="PROSITE" id="PS51843">
    <property type="entry name" value="NR_LBD"/>
    <property type="match status" value="1"/>
</dbReference>
<dbReference type="RefSeq" id="XP_030830033.1">
    <property type="nucleotide sequence ID" value="XM_030974173.1"/>
</dbReference>
<dbReference type="Pfam" id="PF00104">
    <property type="entry name" value="Hormone_recep"/>
    <property type="match status" value="1"/>
</dbReference>
<feature type="region of interest" description="Disordered" evidence="12">
    <location>
        <begin position="146"/>
        <end position="183"/>
    </location>
</feature>
<keyword evidence="9 11" id="KW-0675">Receptor</keyword>
<dbReference type="EnsemblMetazoa" id="XM_030974173">
    <property type="protein sequence ID" value="XP_030830033"/>
    <property type="gene ID" value="LOC756187"/>
</dbReference>
<evidence type="ECO:0000256" key="3">
    <source>
        <dbReference type="ARBA" id="ARBA00022723"/>
    </source>
</evidence>
<dbReference type="Proteomes" id="UP000007110">
    <property type="component" value="Unassembled WGS sequence"/>
</dbReference>
<evidence type="ECO:0000313" key="16">
    <source>
        <dbReference type="Proteomes" id="UP000007110"/>
    </source>
</evidence>
<dbReference type="SUPFAM" id="SSF48508">
    <property type="entry name" value="Nuclear receptor ligand-binding domain"/>
    <property type="match status" value="1"/>
</dbReference>
<dbReference type="InterPro" id="IPR001628">
    <property type="entry name" value="Znf_hrmn_rcpt"/>
</dbReference>
<dbReference type="InParanoid" id="A0A7M7N296"/>
<dbReference type="InterPro" id="IPR013088">
    <property type="entry name" value="Znf_NHR/GATA"/>
</dbReference>
<evidence type="ECO:0000256" key="6">
    <source>
        <dbReference type="ARBA" id="ARBA00023015"/>
    </source>
</evidence>
<dbReference type="PANTHER" id="PTHR24082">
    <property type="entry name" value="NUCLEAR HORMONE RECEPTOR"/>
    <property type="match status" value="1"/>
</dbReference>
<keyword evidence="3 11" id="KW-0479">Metal-binding</keyword>
<evidence type="ECO:0000256" key="11">
    <source>
        <dbReference type="RuleBase" id="RU004334"/>
    </source>
</evidence>
<dbReference type="GeneID" id="756187"/>
<dbReference type="GO" id="GO:0000122">
    <property type="term" value="P:negative regulation of transcription by RNA polymerase II"/>
    <property type="evidence" value="ECO:0000318"/>
    <property type="project" value="GO_Central"/>
</dbReference>
<feature type="domain" description="Nuclear receptor" evidence="13">
    <location>
        <begin position="49"/>
        <end position="125"/>
    </location>
</feature>
<evidence type="ECO:0000256" key="4">
    <source>
        <dbReference type="ARBA" id="ARBA00022771"/>
    </source>
</evidence>
<accession>A0A7M7N296</accession>
<dbReference type="PROSITE" id="PS00031">
    <property type="entry name" value="NUCLEAR_REC_DBD_1"/>
    <property type="match status" value="1"/>
</dbReference>
<evidence type="ECO:0000256" key="10">
    <source>
        <dbReference type="ARBA" id="ARBA00023242"/>
    </source>
</evidence>
<dbReference type="AlphaFoldDB" id="A0A7M7N296"/>
<dbReference type="SMART" id="SM00430">
    <property type="entry name" value="HOLI"/>
    <property type="match status" value="1"/>
</dbReference>
<proteinExistence type="inferred from homology"/>
<feature type="region of interest" description="Disordered" evidence="12">
    <location>
        <begin position="200"/>
        <end position="227"/>
    </location>
</feature>
<evidence type="ECO:0000256" key="8">
    <source>
        <dbReference type="ARBA" id="ARBA00023163"/>
    </source>
</evidence>
<dbReference type="PRINTS" id="PR00546">
    <property type="entry name" value="THYROIDHORMR"/>
</dbReference>
<dbReference type="PRINTS" id="PR00398">
    <property type="entry name" value="STRDHORMONER"/>
</dbReference>
<dbReference type="SMART" id="SM00399">
    <property type="entry name" value="ZnF_C4"/>
    <property type="match status" value="1"/>
</dbReference>
<dbReference type="InterPro" id="IPR001728">
    <property type="entry name" value="ThyrH_rcpt"/>
</dbReference>
<keyword evidence="7 11" id="KW-0238">DNA-binding</keyword>
<evidence type="ECO:0000256" key="5">
    <source>
        <dbReference type="ARBA" id="ARBA00022833"/>
    </source>
</evidence>
<evidence type="ECO:0000259" key="13">
    <source>
        <dbReference type="PROSITE" id="PS51030"/>
    </source>
</evidence>
<dbReference type="Gene3D" id="1.10.565.10">
    <property type="entry name" value="Retinoid X Receptor"/>
    <property type="match status" value="1"/>
</dbReference>
<dbReference type="InterPro" id="IPR000536">
    <property type="entry name" value="Nucl_hrmn_rcpt_lig-bd"/>
</dbReference>
<keyword evidence="16" id="KW-1185">Reference proteome</keyword>
<dbReference type="CDD" id="cd06916">
    <property type="entry name" value="NR_DBD_like"/>
    <property type="match status" value="1"/>
</dbReference>
<dbReference type="FunFam" id="3.30.50.10:FF:000003">
    <property type="entry name" value="Nuclear orphan receptor ROR-beta"/>
    <property type="match status" value="1"/>
</dbReference>
<evidence type="ECO:0000256" key="12">
    <source>
        <dbReference type="SAM" id="MobiDB-lite"/>
    </source>
</evidence>
<comment type="subcellular location">
    <subcellularLocation>
        <location evidence="1 11">Nucleus</location>
    </subcellularLocation>
</comment>
<keyword evidence="4 11" id="KW-0863">Zinc-finger</keyword>
<dbReference type="PRINTS" id="PR00047">
    <property type="entry name" value="STROIDFINGER"/>
</dbReference>
<dbReference type="GO" id="GO:0000978">
    <property type="term" value="F:RNA polymerase II cis-regulatory region sequence-specific DNA binding"/>
    <property type="evidence" value="ECO:0000318"/>
    <property type="project" value="GO_Central"/>
</dbReference>
<reference evidence="15" key="2">
    <citation type="submission" date="2021-01" db="UniProtKB">
        <authorList>
            <consortium name="EnsemblMetazoa"/>
        </authorList>
    </citation>
    <scope>IDENTIFICATION</scope>
</reference>
<evidence type="ECO:0000256" key="1">
    <source>
        <dbReference type="ARBA" id="ARBA00004123"/>
    </source>
</evidence>
<dbReference type="CDD" id="cd06929">
    <property type="entry name" value="NR_LBD_F1"/>
    <property type="match status" value="1"/>
</dbReference>
<dbReference type="GO" id="GO:0030154">
    <property type="term" value="P:cell differentiation"/>
    <property type="evidence" value="ECO:0000318"/>
    <property type="project" value="GO_Central"/>
</dbReference>
<dbReference type="OMA" id="MASHNTH"/>
<keyword evidence="10 11" id="KW-0539">Nucleus</keyword>
<feature type="region of interest" description="Disordered" evidence="12">
    <location>
        <begin position="1"/>
        <end position="21"/>
    </location>
</feature>
<evidence type="ECO:0000259" key="14">
    <source>
        <dbReference type="PROSITE" id="PS51843"/>
    </source>
</evidence>
<sequence length="742" mass="83050">MATMEGLLPGPSSSSSSSSSLGAKRKLPVEWELRDRTEPGALDFDKDMNILCQVCGDKASGFHYGVHSCEGCKGFFRRTVQHNLTYRPCPNGGKCVIQRKNRNQCQSCRLRKCILMGMSKNAVRFGRMSKREKMKLTQVMKEISNKSNDITVRDDKPLDLSRPPSQEAMVASEDGPLATTESQQCAISDVVERDVKGSLEDMKDVGREPSKSNDRVQCKPDWSSSKTSIKDVAEVKHNGRWGECNGRNGSSFGKGVQDIHINEKKTSIQDLLLTQYCSGQMNGYIPNNGLNGMQGGVQRSIKVERDIQNDCHGYPAHHPHLTERISSVIKKEEQTPTYHDFDHMTSDKKQYLLPRRKQIARLHHDEEVRRNHQNLTNGYHGNPYPNPHFHQMPEKLQNMNLGSIKSPPMNGLYDNGVHHSFEARLSNTKPHLDLKNGYNHSKVQNSGVNPYQNGRIPNGCSTDTTRLSYHPEATHRNRLRAPRLLGGGHNPHMLHVLQGMGLVDSLSKAYCTEIDAQFSSLEEILRVAIKKHLRSEQHLHAADGKETHGSTGLCGLPLELSVGDKEDAFCDRFAPIISRIVSFAKATEGFEDIPHEDQLTLLKAGCFEVLLLQLSQILDPESDFIVFTNGEKFHRGLLQKSDVGDLVLALSKIASQLNQLNLSLPERALLQASILVASDRKGIQSVDEVRSLQTHLLGVLEKFLYATHAPDALVFHKCLQVVLDLRVLNLKYSEKLLAHQKD</sequence>
<dbReference type="OrthoDB" id="5850793at2759"/>
<dbReference type="PANTHER" id="PTHR24082:SF473">
    <property type="entry name" value="ECDYSONE-INDUCED PROTEIN 75B, ISOFORM B"/>
    <property type="match status" value="1"/>
</dbReference>
<keyword evidence="5 11" id="KW-0862">Zinc</keyword>
<dbReference type="GO" id="GO:0045944">
    <property type="term" value="P:positive regulation of transcription by RNA polymerase II"/>
    <property type="evidence" value="ECO:0000318"/>
    <property type="project" value="GO_Central"/>
</dbReference>
<evidence type="ECO:0000313" key="15">
    <source>
        <dbReference type="EnsemblMetazoa" id="XP_030830033"/>
    </source>
</evidence>
<keyword evidence="6 11" id="KW-0805">Transcription regulation</keyword>
<dbReference type="RefSeq" id="XP_030830032.1">
    <property type="nucleotide sequence ID" value="XM_030974172.1"/>
</dbReference>